<dbReference type="AlphaFoldDB" id="A0A386HP71"/>
<dbReference type="EMBL" id="CP032489">
    <property type="protein sequence ID" value="AYD47738.1"/>
    <property type="molecule type" value="Genomic_DNA"/>
</dbReference>
<dbReference type="InterPro" id="IPR046544">
    <property type="entry name" value="GH146_SB_dom"/>
</dbReference>
<feature type="domain" description="Non-reducing end beta-L-arabinofuranosidase-like GH127 middle" evidence="3">
    <location>
        <begin position="442"/>
        <end position="533"/>
    </location>
</feature>
<evidence type="ECO:0000259" key="3">
    <source>
        <dbReference type="Pfam" id="PF20736"/>
    </source>
</evidence>
<sequence>MKKFFLIMIIGIICIGSTLGQSYIPVRNDNRFKVKPVVPIGAYGFNLSDVRLLPGTPFSNAQEKDSTYLLELEPNRLLSRFYKNAHLPTKGAAYGGWESEGLSGHTLGHYLSATSMMYASTGDKAFKNRVDYIVGELAKCQAARKTGYVGAIPNEDSIFYKVSIGDIQSGGFDLNGGWSPWYTVHKVMAGLVDAYLYCGNQQALKVVCGMADWADNILRNLNEAQLQKMLLCEYGGMNDVLAYLYAITGKEKYLKLSNKFYDDFVMKPLSERIDALQNKHANTNIPKGVGAATQFIWSGVARDSIIAGFMWRTVVNHHIYANGGEGNYEYFGQEDKLSNRLSDDNTETCPTYNMLKLTRQLFSLHPTSTLGDFYERALINHILASQNPETGMFCYFVPLRMGGEKQFSDKFNTFTCCVGTGMENHSKYGECIFYEGNKDNSLYVNMFIPSRLNWRDHQAKITITSSILKQDDVDISIDAREKQHFILKLRKPFWSTQYSVTINGKTTPTILDKDGFVEIDRTWRPGDKVVYHLHRTFRAEAMPDNKNRVALFYGPVLLAGNLGDTVPDPVMGIPVLLTNDKQPADWIKPVNLTNLIFKTENVGKPFDVTLQPFYYTYKMHYSVYWDYFNDQEWSARKASYKAKLEYEKLLEQRTIDVFRIGEMQPERDHHLTTSGENYVSEAFNKHGREARSGGSFSFDMKVIPTANDSLMITYLGADRNRKFDIFINNSLLTTENLQGGKADEFYTKTYAIPHRLIAGKDIITITFDAKYNSTAGRVFGARIIR</sequence>
<dbReference type="GO" id="GO:0005975">
    <property type="term" value="P:carbohydrate metabolic process"/>
    <property type="evidence" value="ECO:0007669"/>
    <property type="project" value="InterPro"/>
</dbReference>
<keyword evidence="4" id="KW-0378">Hydrolase</keyword>
<organism evidence="4 5">
    <name type="scientific">Arachidicoccus soli</name>
    <dbReference type="NCBI Taxonomy" id="2341117"/>
    <lineage>
        <taxon>Bacteria</taxon>
        <taxon>Pseudomonadati</taxon>
        <taxon>Bacteroidota</taxon>
        <taxon>Chitinophagia</taxon>
        <taxon>Chitinophagales</taxon>
        <taxon>Chitinophagaceae</taxon>
        <taxon>Arachidicoccus</taxon>
    </lineage>
</organism>
<feature type="domain" description="Non-reducing end beta-L-arabinofuranosidase-like GH127 catalytic" evidence="1">
    <location>
        <begin position="49"/>
        <end position="430"/>
    </location>
</feature>
<protein>
    <submittedName>
        <fullName evidence="4">Glycoside hydrolase family 127 protein</fullName>
    </submittedName>
</protein>
<dbReference type="Pfam" id="PF20736">
    <property type="entry name" value="Glyco_hydro127M"/>
    <property type="match status" value="1"/>
</dbReference>
<name>A0A386HP71_9BACT</name>
<dbReference type="InterPro" id="IPR049046">
    <property type="entry name" value="Beta-AFase-like_GH127_middle"/>
</dbReference>
<feature type="domain" description="Glycoside hydrolase GH146 substrate-binding" evidence="2">
    <location>
        <begin position="650"/>
        <end position="783"/>
    </location>
</feature>
<dbReference type="Pfam" id="PF20620">
    <property type="entry name" value="DUF6805"/>
    <property type="match status" value="1"/>
</dbReference>
<dbReference type="RefSeq" id="WP_119987272.1">
    <property type="nucleotide sequence ID" value="NZ_CP032489.1"/>
</dbReference>
<dbReference type="InterPro" id="IPR008928">
    <property type="entry name" value="6-hairpin_glycosidase_sf"/>
</dbReference>
<dbReference type="PANTHER" id="PTHR31151:SF0">
    <property type="entry name" value="PROLINE-TRNA LIGASE (DUF1680)"/>
    <property type="match status" value="1"/>
</dbReference>
<evidence type="ECO:0000259" key="2">
    <source>
        <dbReference type="Pfam" id="PF20620"/>
    </source>
</evidence>
<keyword evidence="5" id="KW-1185">Reference proteome</keyword>
<gene>
    <name evidence="4" type="ORF">D6B99_09130</name>
</gene>
<dbReference type="SUPFAM" id="SSF48208">
    <property type="entry name" value="Six-hairpin glycosidases"/>
    <property type="match status" value="1"/>
</dbReference>
<dbReference type="GO" id="GO:0016787">
    <property type="term" value="F:hydrolase activity"/>
    <property type="evidence" value="ECO:0007669"/>
    <property type="project" value="UniProtKB-KW"/>
</dbReference>
<reference evidence="4 5" key="1">
    <citation type="submission" date="2018-09" db="EMBL/GenBank/DDBJ databases">
        <title>Arachidicoccus sp. nov., a bacterium isolated from soil.</title>
        <authorList>
            <person name="Weon H.-Y."/>
            <person name="Kwon S.-W."/>
            <person name="Lee S.A."/>
        </authorList>
    </citation>
    <scope>NUCLEOTIDE SEQUENCE [LARGE SCALE GENOMIC DNA]</scope>
    <source>
        <strain evidence="4 5">KIS59-12</strain>
    </source>
</reference>
<dbReference type="InterPro" id="IPR012878">
    <property type="entry name" value="Beta-AFase-like_GH127_cat"/>
</dbReference>
<evidence type="ECO:0000313" key="4">
    <source>
        <dbReference type="EMBL" id="AYD47738.1"/>
    </source>
</evidence>
<dbReference type="Pfam" id="PF07944">
    <property type="entry name" value="Beta-AFase-like_GH127_cat"/>
    <property type="match status" value="1"/>
</dbReference>
<proteinExistence type="predicted"/>
<dbReference type="KEGG" id="ark:D6B99_09130"/>
<accession>A0A386HP71</accession>
<evidence type="ECO:0000313" key="5">
    <source>
        <dbReference type="Proteomes" id="UP000266118"/>
    </source>
</evidence>
<dbReference type="PANTHER" id="PTHR31151">
    <property type="entry name" value="PROLINE-TRNA LIGASE (DUF1680)"/>
    <property type="match status" value="1"/>
</dbReference>
<dbReference type="OrthoDB" id="9757939at2"/>
<evidence type="ECO:0000259" key="1">
    <source>
        <dbReference type="Pfam" id="PF07944"/>
    </source>
</evidence>
<dbReference type="Proteomes" id="UP000266118">
    <property type="component" value="Chromosome"/>
</dbReference>